<keyword evidence="1" id="KW-0812">Transmembrane</keyword>
<proteinExistence type="predicted"/>
<comment type="caution">
    <text evidence="2">The sequence shown here is derived from an EMBL/GenBank/DDBJ whole genome shotgun (WGS) entry which is preliminary data.</text>
</comment>
<keyword evidence="3" id="KW-1185">Reference proteome</keyword>
<evidence type="ECO:0000256" key="1">
    <source>
        <dbReference type="SAM" id="Phobius"/>
    </source>
</evidence>
<name>A0ABQ7GAY9_DUNSA</name>
<accession>A0ABQ7GAY9</accession>
<dbReference type="EMBL" id="MU069923">
    <property type="protein sequence ID" value="KAF5831770.1"/>
    <property type="molecule type" value="Genomic_DNA"/>
</dbReference>
<sequence>MNGSPFHLPACAVAVVIAAYVHWRVVLVLLEWRDASGGCAVPVTSGPLHSVLEDMRTLGHELLHIDQVWTQLCSHAAGHLGLAGPTPDVP</sequence>
<evidence type="ECO:0000313" key="2">
    <source>
        <dbReference type="EMBL" id="KAF5831770.1"/>
    </source>
</evidence>
<keyword evidence="1" id="KW-1133">Transmembrane helix</keyword>
<dbReference type="Proteomes" id="UP000815325">
    <property type="component" value="Unassembled WGS sequence"/>
</dbReference>
<evidence type="ECO:0000313" key="3">
    <source>
        <dbReference type="Proteomes" id="UP000815325"/>
    </source>
</evidence>
<organism evidence="2 3">
    <name type="scientific">Dunaliella salina</name>
    <name type="common">Green alga</name>
    <name type="synonym">Protococcus salinus</name>
    <dbReference type="NCBI Taxonomy" id="3046"/>
    <lineage>
        <taxon>Eukaryota</taxon>
        <taxon>Viridiplantae</taxon>
        <taxon>Chlorophyta</taxon>
        <taxon>core chlorophytes</taxon>
        <taxon>Chlorophyceae</taxon>
        <taxon>CS clade</taxon>
        <taxon>Chlamydomonadales</taxon>
        <taxon>Dunaliellaceae</taxon>
        <taxon>Dunaliella</taxon>
    </lineage>
</organism>
<evidence type="ECO:0008006" key="4">
    <source>
        <dbReference type="Google" id="ProtNLM"/>
    </source>
</evidence>
<gene>
    <name evidence="2" type="ORF">DUNSADRAFT_12608</name>
</gene>
<feature type="transmembrane region" description="Helical" evidence="1">
    <location>
        <begin position="6"/>
        <end position="23"/>
    </location>
</feature>
<reference evidence="2" key="1">
    <citation type="submission" date="2017-08" db="EMBL/GenBank/DDBJ databases">
        <authorList>
            <person name="Polle J.E."/>
            <person name="Barry K."/>
            <person name="Cushman J."/>
            <person name="Schmutz J."/>
            <person name="Tran D."/>
            <person name="Hathwaick L.T."/>
            <person name="Yim W.C."/>
            <person name="Jenkins J."/>
            <person name="Mckie-Krisberg Z.M."/>
            <person name="Prochnik S."/>
            <person name="Lindquist E."/>
            <person name="Dockter R.B."/>
            <person name="Adam C."/>
            <person name="Molina H."/>
            <person name="Bunkerborg J."/>
            <person name="Jin E."/>
            <person name="Buchheim M."/>
            <person name="Magnuson J."/>
        </authorList>
    </citation>
    <scope>NUCLEOTIDE SEQUENCE</scope>
    <source>
        <strain evidence="2">CCAP 19/18</strain>
    </source>
</reference>
<protein>
    <recommendedName>
        <fullName evidence="4">Secreted protein</fullName>
    </recommendedName>
</protein>
<keyword evidence="1" id="KW-0472">Membrane</keyword>